<evidence type="ECO:0000313" key="3">
    <source>
        <dbReference type="Proteomes" id="UP000266841"/>
    </source>
</evidence>
<evidence type="ECO:0000313" key="2">
    <source>
        <dbReference type="EMBL" id="EJK65407.1"/>
    </source>
</evidence>
<sequence>MESPRCMIFVGMGRRLKLGGDETLVDADDGQEVTRSYREEIREGRRHRIEGSRSRKWGEGSASFLHFAMTMFRFEYTLPLAVTLLVVASHSSSSRFALAFVSPRPPRPLKAPVEARTRYHRPLVVAGTSSRRGDVTSRNLFGFGNAVEEDQKNLEEGELAKFQHVVPADDKARVKFDSLSTMIEQWSELFEDGRGMGLTTDVEVTQLPRGDSEASSSGVKLVFKKRKAAYSDADAAEDDGRGDGAGEEKDETIREGGVQVVVALLENDELQVTASRCDVDEGTIVKEMSEGAIVNSLRMAVAAWKKEQS</sequence>
<dbReference type="EMBL" id="AGNL01015872">
    <property type="protein sequence ID" value="EJK65407.1"/>
    <property type="molecule type" value="Genomic_DNA"/>
</dbReference>
<feature type="compositionally biased region" description="Basic and acidic residues" evidence="1">
    <location>
        <begin position="238"/>
        <end position="252"/>
    </location>
</feature>
<protein>
    <submittedName>
        <fullName evidence="2">Uncharacterized protein</fullName>
    </submittedName>
</protein>
<keyword evidence="3" id="KW-1185">Reference proteome</keyword>
<dbReference type="eggNOG" id="ENOG502T2VZ">
    <property type="taxonomic scope" value="Eukaryota"/>
</dbReference>
<proteinExistence type="predicted"/>
<evidence type="ECO:0000256" key="1">
    <source>
        <dbReference type="SAM" id="MobiDB-lite"/>
    </source>
</evidence>
<name>K0T4S6_THAOC</name>
<gene>
    <name evidence="2" type="ORF">THAOC_13735</name>
</gene>
<reference evidence="2 3" key="1">
    <citation type="journal article" date="2012" name="Genome Biol.">
        <title>Genome and low-iron response of an oceanic diatom adapted to chronic iron limitation.</title>
        <authorList>
            <person name="Lommer M."/>
            <person name="Specht M."/>
            <person name="Roy A.S."/>
            <person name="Kraemer L."/>
            <person name="Andreson R."/>
            <person name="Gutowska M.A."/>
            <person name="Wolf J."/>
            <person name="Bergner S.V."/>
            <person name="Schilhabel M.B."/>
            <person name="Klostermeier U.C."/>
            <person name="Beiko R.G."/>
            <person name="Rosenstiel P."/>
            <person name="Hippler M."/>
            <person name="Laroche J."/>
        </authorList>
    </citation>
    <scope>NUCLEOTIDE SEQUENCE [LARGE SCALE GENOMIC DNA]</scope>
    <source>
        <strain evidence="2 3">CCMP1005</strain>
    </source>
</reference>
<dbReference type="OrthoDB" id="48443at2759"/>
<dbReference type="Proteomes" id="UP000266841">
    <property type="component" value="Unassembled WGS sequence"/>
</dbReference>
<accession>K0T4S6</accession>
<dbReference type="AlphaFoldDB" id="K0T4S6"/>
<dbReference type="OMA" id="MESPRCM"/>
<organism evidence="2 3">
    <name type="scientific">Thalassiosira oceanica</name>
    <name type="common">Marine diatom</name>
    <dbReference type="NCBI Taxonomy" id="159749"/>
    <lineage>
        <taxon>Eukaryota</taxon>
        <taxon>Sar</taxon>
        <taxon>Stramenopiles</taxon>
        <taxon>Ochrophyta</taxon>
        <taxon>Bacillariophyta</taxon>
        <taxon>Coscinodiscophyceae</taxon>
        <taxon>Thalassiosirophycidae</taxon>
        <taxon>Thalassiosirales</taxon>
        <taxon>Thalassiosiraceae</taxon>
        <taxon>Thalassiosira</taxon>
    </lineage>
</organism>
<feature type="region of interest" description="Disordered" evidence="1">
    <location>
        <begin position="232"/>
        <end position="252"/>
    </location>
</feature>
<comment type="caution">
    <text evidence="2">The sequence shown here is derived from an EMBL/GenBank/DDBJ whole genome shotgun (WGS) entry which is preliminary data.</text>
</comment>